<keyword evidence="2" id="KW-0547">Nucleotide-binding</keyword>
<evidence type="ECO:0000313" key="6">
    <source>
        <dbReference type="EMBL" id="KNG84294.1"/>
    </source>
</evidence>
<dbReference type="PANTHER" id="PTHR45348">
    <property type="entry name" value="HYPOTHETICAL OXIDOREDUCTASE (EUROFUNG)"/>
    <property type="match status" value="1"/>
</dbReference>
<dbReference type="InterPro" id="IPR013154">
    <property type="entry name" value="ADH-like_N"/>
</dbReference>
<evidence type="ECO:0000256" key="4">
    <source>
        <dbReference type="ARBA" id="ARBA00023002"/>
    </source>
</evidence>
<organism evidence="6 7">
    <name type="scientific">Aspergillus nomiae NRRL (strain ATCC 15546 / NRRL 13137 / CBS 260.88 / M93)</name>
    <dbReference type="NCBI Taxonomy" id="1509407"/>
    <lineage>
        <taxon>Eukaryota</taxon>
        <taxon>Fungi</taxon>
        <taxon>Dikarya</taxon>
        <taxon>Ascomycota</taxon>
        <taxon>Pezizomycotina</taxon>
        <taxon>Eurotiomycetes</taxon>
        <taxon>Eurotiomycetidae</taxon>
        <taxon>Eurotiales</taxon>
        <taxon>Aspergillaceae</taxon>
        <taxon>Aspergillus</taxon>
        <taxon>Aspergillus subgen. Circumdati</taxon>
    </lineage>
</organism>
<dbReference type="GO" id="GO:0000166">
    <property type="term" value="F:nucleotide binding"/>
    <property type="evidence" value="ECO:0007669"/>
    <property type="project" value="UniProtKB-KW"/>
</dbReference>
<accession>A0A0L1IXR3</accession>
<dbReference type="Proteomes" id="UP000037505">
    <property type="component" value="Unassembled WGS sequence"/>
</dbReference>
<evidence type="ECO:0000313" key="7">
    <source>
        <dbReference type="Proteomes" id="UP000037505"/>
    </source>
</evidence>
<dbReference type="GO" id="GO:0016651">
    <property type="term" value="F:oxidoreductase activity, acting on NAD(P)H"/>
    <property type="evidence" value="ECO:0007669"/>
    <property type="project" value="InterPro"/>
</dbReference>
<keyword evidence="7" id="KW-1185">Reference proteome</keyword>
<sequence length="346" mass="37300">MKAIVLNGTTATVVSSRPIPRLRDDYLLIKTVTVALNPTDCKAISQGRGAKHGLAGCDFAGIVVDIGPAVNKRWNKGDRVCGCTHGANNRNPDDGSFAEFIVAKGDVCIRMPDSMSFEEAAGIGVSAITCGQGLFQKLGLNLPLDPIQRKEYILVYGGSTSAGTLAIQYAKLAGYSVLTTCSPRNVDLVKSRGAEAVFDYNDPSCGEQIHRYTKGELQLVWDTIGSEQGVRTCMTALSTNPGCRYGTILLNDIPRQDVACTRSIMMTFRGEPFELYGKHFPASAEDFEFAKMFTQLTETLLAENKLKPHPVRIGEGGLQGVLEGVELVQQGNVSGVKLVYRVGDTP</sequence>
<evidence type="ECO:0000256" key="3">
    <source>
        <dbReference type="ARBA" id="ARBA00022857"/>
    </source>
</evidence>
<dbReference type="STRING" id="1509407.A0A0L1IXR3"/>
<dbReference type="SMART" id="SM00829">
    <property type="entry name" value="PKS_ER"/>
    <property type="match status" value="1"/>
</dbReference>
<reference evidence="6 7" key="1">
    <citation type="submission" date="2014-06" db="EMBL/GenBank/DDBJ databases">
        <title>The Genome of the Aflatoxigenic Filamentous Fungus Aspergillus nomius.</title>
        <authorList>
            <person name="Moore M.G."/>
            <person name="Shannon B.M."/>
            <person name="Brian M.M."/>
        </authorList>
    </citation>
    <scope>NUCLEOTIDE SEQUENCE [LARGE SCALE GENOMIC DNA]</scope>
    <source>
        <strain evidence="6 7">NRRL 13137</strain>
    </source>
</reference>
<dbReference type="Pfam" id="PF08240">
    <property type="entry name" value="ADH_N"/>
    <property type="match status" value="1"/>
</dbReference>
<comment type="similarity">
    <text evidence="1">Belongs to the zinc-containing alcohol dehydrogenase family.</text>
</comment>
<dbReference type="EMBL" id="JNOM01000216">
    <property type="protein sequence ID" value="KNG84294.1"/>
    <property type="molecule type" value="Genomic_DNA"/>
</dbReference>
<evidence type="ECO:0000256" key="2">
    <source>
        <dbReference type="ARBA" id="ARBA00022741"/>
    </source>
</evidence>
<proteinExistence type="inferred from homology"/>
<dbReference type="InterPro" id="IPR011032">
    <property type="entry name" value="GroES-like_sf"/>
</dbReference>
<dbReference type="SUPFAM" id="SSF51735">
    <property type="entry name" value="NAD(P)-binding Rossmann-fold domains"/>
    <property type="match status" value="1"/>
</dbReference>
<evidence type="ECO:0000256" key="1">
    <source>
        <dbReference type="ARBA" id="ARBA00008072"/>
    </source>
</evidence>
<dbReference type="InterPro" id="IPR036291">
    <property type="entry name" value="NAD(P)-bd_dom_sf"/>
</dbReference>
<dbReference type="CDD" id="cd08249">
    <property type="entry name" value="enoyl_reductase_like"/>
    <property type="match status" value="1"/>
</dbReference>
<keyword evidence="4" id="KW-0560">Oxidoreductase</keyword>
<dbReference type="OrthoDB" id="48317at2759"/>
<dbReference type="AlphaFoldDB" id="A0A0L1IXR3"/>
<dbReference type="Pfam" id="PF00107">
    <property type="entry name" value="ADH_zinc_N"/>
    <property type="match status" value="1"/>
</dbReference>
<comment type="caution">
    <text evidence="6">The sequence shown here is derived from an EMBL/GenBank/DDBJ whole genome shotgun (WGS) entry which is preliminary data.</text>
</comment>
<dbReference type="RefSeq" id="XP_015405217.1">
    <property type="nucleotide sequence ID" value="XM_015552385.1"/>
</dbReference>
<gene>
    <name evidence="6" type="ORF">ANOM_007129</name>
</gene>
<dbReference type="InterPro" id="IPR020843">
    <property type="entry name" value="ER"/>
</dbReference>
<dbReference type="SUPFAM" id="SSF50129">
    <property type="entry name" value="GroES-like"/>
    <property type="match status" value="1"/>
</dbReference>
<dbReference type="InterPro" id="IPR013149">
    <property type="entry name" value="ADH-like_C"/>
</dbReference>
<dbReference type="GeneID" id="26808933"/>
<dbReference type="Gene3D" id="3.90.180.10">
    <property type="entry name" value="Medium-chain alcohol dehydrogenases, catalytic domain"/>
    <property type="match status" value="1"/>
</dbReference>
<name>A0A0L1IXR3_ASPN3</name>
<keyword evidence="3" id="KW-0521">NADP</keyword>
<protein>
    <submittedName>
        <fullName evidence="6">Putative alcohol dehydrogenase</fullName>
    </submittedName>
</protein>
<dbReference type="Gene3D" id="3.40.50.720">
    <property type="entry name" value="NAD(P)-binding Rossmann-like Domain"/>
    <property type="match status" value="1"/>
</dbReference>
<dbReference type="InterPro" id="IPR047122">
    <property type="entry name" value="Trans-enoyl_RdTase-like"/>
</dbReference>
<feature type="domain" description="Enoyl reductase (ER)" evidence="5">
    <location>
        <begin position="8"/>
        <end position="339"/>
    </location>
</feature>
<evidence type="ECO:0000259" key="5">
    <source>
        <dbReference type="SMART" id="SM00829"/>
    </source>
</evidence>
<dbReference type="PANTHER" id="PTHR45348:SF2">
    <property type="entry name" value="ZINC-TYPE ALCOHOL DEHYDROGENASE-LIKE PROTEIN C2E1P3.01"/>
    <property type="match status" value="1"/>
</dbReference>